<evidence type="ECO:0000313" key="2">
    <source>
        <dbReference type="EnsemblMetazoa" id="Aqu2.1.32749_001"/>
    </source>
</evidence>
<dbReference type="AlphaFoldDB" id="A0A1X7UZ00"/>
<feature type="compositionally biased region" description="Basic and acidic residues" evidence="1">
    <location>
        <begin position="50"/>
        <end position="64"/>
    </location>
</feature>
<accession>A0A1X7UZ00</accession>
<sequence length="306" mass="35178">MSQEVNSAPERSRSPNQSDCSPSPEPNEPKDTTYKPTYTGKKRGRKRKLPREQDESGSDNDEHTSNFPASKLLEYQWPPGGGNVASKWYMLQEQVGEFLDVRSMMRRYPDLERRSLDIEEKKYLLDIEAVNETQCNMGLVAMESDGVLELMADEFPDKYKEYVDAQVERQFNEAVQSTLADMRTLAESQVTQECEDPDELIDAMLDETVLFNSYCNILRKRNYDTYQERPLEAQRIPRPKQVPRNCPRKSKYPAALVPGQYSDYIRRYSPRELSQLPLKTVTSFPDTPPETTKDSAQSTATNDSTL</sequence>
<feature type="region of interest" description="Disordered" evidence="1">
    <location>
        <begin position="276"/>
        <end position="306"/>
    </location>
</feature>
<reference evidence="2" key="2">
    <citation type="submission" date="2017-05" db="UniProtKB">
        <authorList>
            <consortium name="EnsemblMetazoa"/>
        </authorList>
    </citation>
    <scope>IDENTIFICATION</scope>
</reference>
<dbReference type="Proteomes" id="UP000007879">
    <property type="component" value="Unassembled WGS sequence"/>
</dbReference>
<dbReference type="OrthoDB" id="1903104at2759"/>
<name>A0A1X7UZ00_AMPQE</name>
<dbReference type="STRING" id="400682.A0A1X7UZ00"/>
<dbReference type="EnsemblMetazoa" id="Aqu2.1.32749_001">
    <property type="protein sequence ID" value="Aqu2.1.32749_001"/>
    <property type="gene ID" value="Aqu2.1.32749"/>
</dbReference>
<gene>
    <name evidence="2" type="primary">105312631</name>
</gene>
<feature type="compositionally biased region" description="Polar residues" evidence="1">
    <location>
        <begin position="294"/>
        <end position="306"/>
    </location>
</feature>
<keyword evidence="3" id="KW-1185">Reference proteome</keyword>
<reference evidence="3" key="1">
    <citation type="journal article" date="2010" name="Nature">
        <title>The Amphimedon queenslandica genome and the evolution of animal complexity.</title>
        <authorList>
            <person name="Srivastava M."/>
            <person name="Simakov O."/>
            <person name="Chapman J."/>
            <person name="Fahey B."/>
            <person name="Gauthier M.E."/>
            <person name="Mitros T."/>
            <person name="Richards G.S."/>
            <person name="Conaco C."/>
            <person name="Dacre M."/>
            <person name="Hellsten U."/>
            <person name="Larroux C."/>
            <person name="Putnam N.H."/>
            <person name="Stanke M."/>
            <person name="Adamska M."/>
            <person name="Darling A."/>
            <person name="Degnan S.M."/>
            <person name="Oakley T.H."/>
            <person name="Plachetzki D.C."/>
            <person name="Zhai Y."/>
            <person name="Adamski M."/>
            <person name="Calcino A."/>
            <person name="Cummins S.F."/>
            <person name="Goodstein D.M."/>
            <person name="Harris C."/>
            <person name="Jackson D.J."/>
            <person name="Leys S.P."/>
            <person name="Shu S."/>
            <person name="Woodcroft B.J."/>
            <person name="Vervoort M."/>
            <person name="Kosik K.S."/>
            <person name="Manning G."/>
            <person name="Degnan B.M."/>
            <person name="Rokhsar D.S."/>
        </authorList>
    </citation>
    <scope>NUCLEOTIDE SEQUENCE [LARGE SCALE GENOMIC DNA]</scope>
</reference>
<dbReference type="InParanoid" id="A0A1X7UZ00"/>
<feature type="region of interest" description="Disordered" evidence="1">
    <location>
        <begin position="1"/>
        <end position="67"/>
    </location>
</feature>
<protein>
    <submittedName>
        <fullName evidence="2">Uncharacterized protein</fullName>
    </submittedName>
</protein>
<evidence type="ECO:0000256" key="1">
    <source>
        <dbReference type="SAM" id="MobiDB-lite"/>
    </source>
</evidence>
<proteinExistence type="predicted"/>
<dbReference type="EnsemblMetazoa" id="XM_011405430.2">
    <property type="protein sequence ID" value="XP_011403732.2"/>
    <property type="gene ID" value="LOC105312631"/>
</dbReference>
<organism evidence="2">
    <name type="scientific">Amphimedon queenslandica</name>
    <name type="common">Sponge</name>
    <dbReference type="NCBI Taxonomy" id="400682"/>
    <lineage>
        <taxon>Eukaryota</taxon>
        <taxon>Metazoa</taxon>
        <taxon>Porifera</taxon>
        <taxon>Demospongiae</taxon>
        <taxon>Heteroscleromorpha</taxon>
        <taxon>Haplosclerida</taxon>
        <taxon>Niphatidae</taxon>
        <taxon>Amphimedon</taxon>
    </lineage>
</organism>
<dbReference type="FunCoup" id="A0A1X7UZ00">
    <property type="interactions" value="144"/>
</dbReference>
<feature type="compositionally biased region" description="Basic residues" evidence="1">
    <location>
        <begin position="40"/>
        <end position="49"/>
    </location>
</feature>
<dbReference type="CDD" id="cd21085">
    <property type="entry name" value="WH_NTD_PHF10"/>
    <property type="match status" value="1"/>
</dbReference>
<evidence type="ECO:0000313" key="3">
    <source>
        <dbReference type="Proteomes" id="UP000007879"/>
    </source>
</evidence>
<dbReference type="KEGG" id="aqu:105312631"/>
<dbReference type="EnsemblMetazoa" id="XM_019996054.1">
    <property type="protein sequence ID" value="XP_019851613.1"/>
    <property type="gene ID" value="LOC105312631"/>
</dbReference>